<evidence type="ECO:0000313" key="2">
    <source>
        <dbReference type="Proteomes" id="UP000005589"/>
    </source>
</evidence>
<dbReference type="HOGENOM" id="CLU_3240395_0_0_9"/>
<gene>
    <name evidence="1" type="ORF">HMPREF9389_1244</name>
</gene>
<proteinExistence type="predicted"/>
<organism evidence="1 2">
    <name type="scientific">Streptococcus sanguinis SK355</name>
    <dbReference type="NCBI Taxonomy" id="888816"/>
    <lineage>
        <taxon>Bacteria</taxon>
        <taxon>Bacillati</taxon>
        <taxon>Bacillota</taxon>
        <taxon>Bacilli</taxon>
        <taxon>Lactobacillales</taxon>
        <taxon>Streptococcaceae</taxon>
        <taxon>Streptococcus</taxon>
    </lineage>
</organism>
<comment type="caution">
    <text evidence="1">The sequence shown here is derived from an EMBL/GenBank/DDBJ whole genome shotgun (WGS) entry which is preliminary data.</text>
</comment>
<dbReference type="EMBL" id="AFFN01000015">
    <property type="protein sequence ID" value="EGJ41247.1"/>
    <property type="molecule type" value="Genomic_DNA"/>
</dbReference>
<name>F3UQV6_STRSA</name>
<protein>
    <submittedName>
        <fullName evidence="1">Uncharacterized protein</fullName>
    </submittedName>
</protein>
<accession>F3UQV6</accession>
<dbReference type="AlphaFoldDB" id="F3UQV6"/>
<sequence>MIKETTLTQTYSSVGQTIRGAIKQIKKRELAFSLDAKIAANSS</sequence>
<evidence type="ECO:0000313" key="1">
    <source>
        <dbReference type="EMBL" id="EGJ41247.1"/>
    </source>
</evidence>
<reference evidence="1 2" key="1">
    <citation type="submission" date="2011-03" db="EMBL/GenBank/DDBJ databases">
        <authorList>
            <person name="Muzny D."/>
            <person name="Qin X."/>
            <person name="Deng J."/>
            <person name="Jiang H."/>
            <person name="Liu Y."/>
            <person name="Qu J."/>
            <person name="Song X.-Z."/>
            <person name="Zhang L."/>
            <person name="Thornton R."/>
            <person name="Coyle M."/>
            <person name="Francisco L."/>
            <person name="Jackson L."/>
            <person name="Javaid M."/>
            <person name="Korchina V."/>
            <person name="Kovar C."/>
            <person name="Mata R."/>
            <person name="Mathew T."/>
            <person name="Ngo R."/>
            <person name="Nguyen L."/>
            <person name="Nguyen N."/>
            <person name="Okwuonu G."/>
            <person name="Ongeri F."/>
            <person name="Pham C."/>
            <person name="Simmons D."/>
            <person name="Wilczek-Boney K."/>
            <person name="Hale W."/>
            <person name="Jakkamsetti A."/>
            <person name="Pham P."/>
            <person name="Ruth R."/>
            <person name="San Lucas F."/>
            <person name="Warren J."/>
            <person name="Zhang J."/>
            <person name="Zhao Z."/>
            <person name="Zhou C."/>
            <person name="Zhu D."/>
            <person name="Lee S."/>
            <person name="Bess C."/>
            <person name="Blankenburg K."/>
            <person name="Forbes L."/>
            <person name="Fu Q."/>
            <person name="Gubbala S."/>
            <person name="Hirani K."/>
            <person name="Jayaseelan J.C."/>
            <person name="Lara F."/>
            <person name="Munidasa M."/>
            <person name="Palculict T."/>
            <person name="Patil S."/>
            <person name="Pu L.-L."/>
            <person name="Saada N."/>
            <person name="Tang L."/>
            <person name="Weissenberger G."/>
            <person name="Zhu Y."/>
            <person name="Hemphill L."/>
            <person name="Shang Y."/>
            <person name="Youmans B."/>
            <person name="Ayvaz T."/>
            <person name="Ross M."/>
            <person name="Santibanez J."/>
            <person name="Aqrawi P."/>
            <person name="Gross S."/>
            <person name="Joshi V."/>
            <person name="Fowler G."/>
            <person name="Nazareth L."/>
            <person name="Reid J."/>
            <person name="Worley K."/>
            <person name="Petrosino J."/>
            <person name="Highlander S."/>
            <person name="Gibbs R."/>
        </authorList>
    </citation>
    <scope>NUCLEOTIDE SEQUENCE [LARGE SCALE GENOMIC DNA]</scope>
    <source>
        <strain evidence="1 2">SK355</strain>
    </source>
</reference>
<dbReference type="Proteomes" id="UP000005589">
    <property type="component" value="Unassembled WGS sequence"/>
</dbReference>